<name>A0A0D5A2D7_PROMR</name>
<keyword evidence="1" id="KW-0175">Coiled coil</keyword>
<dbReference type="EMBL" id="KJ947870">
    <property type="protein sequence ID" value="AJW30559.1"/>
    <property type="molecule type" value="Genomic_DNA"/>
</dbReference>
<gene>
    <name evidence="2" type="ORF">FA02_0293</name>
</gene>
<proteinExistence type="predicted"/>
<sequence>MKTHKPEVVRLLMEGPRGFRDACQLGALHEEYKRLKKTYEQLKLQKEQEEEQQ</sequence>
<evidence type="ECO:0000313" key="2">
    <source>
        <dbReference type="EMBL" id="AJW30559.1"/>
    </source>
</evidence>
<accession>A0A0D5A2D7</accession>
<reference evidence="2" key="1">
    <citation type="submission" date="2014-06" db="EMBL/GenBank/DDBJ databases">
        <authorList>
            <person name="Berube P.M."/>
        </authorList>
    </citation>
    <scope>NUCLEOTIDE SEQUENCE</scope>
    <source>
        <strain evidence="2">P0902-H212</strain>
    </source>
</reference>
<protein>
    <submittedName>
        <fullName evidence="2">Uncharacterized protein</fullName>
    </submittedName>
</protein>
<organism evidence="2">
    <name type="scientific">Prochlorococcus marinus str. P0902-H212</name>
    <dbReference type="NCBI Taxonomy" id="1620696"/>
    <lineage>
        <taxon>Bacteria</taxon>
        <taxon>Bacillati</taxon>
        <taxon>Cyanobacteriota</taxon>
        <taxon>Cyanophyceae</taxon>
        <taxon>Synechococcales</taxon>
        <taxon>Prochlorococcaceae</taxon>
        <taxon>Prochlorococcus</taxon>
    </lineage>
</organism>
<feature type="coiled-coil region" evidence="1">
    <location>
        <begin position="25"/>
        <end position="52"/>
    </location>
</feature>
<dbReference type="AlphaFoldDB" id="A0A0D5A2D7"/>
<evidence type="ECO:0000256" key="1">
    <source>
        <dbReference type="SAM" id="Coils"/>
    </source>
</evidence>